<dbReference type="AlphaFoldDB" id="A0A5B7I6F1"/>
<sequence length="88" mass="9360">MAFTTTTTTTTVHYKAVGLTGRATQFTQYIPLRLAWRITLNTKTDTQPCIASLSPASSALPLNSSHASNQGPLAPLPLVHSHAGQAWA</sequence>
<evidence type="ECO:0000313" key="1">
    <source>
        <dbReference type="EMBL" id="MPC80170.1"/>
    </source>
</evidence>
<gene>
    <name evidence="1" type="ORF">E2C01_074739</name>
</gene>
<proteinExistence type="predicted"/>
<reference evidence="1 2" key="1">
    <citation type="submission" date="2019-05" db="EMBL/GenBank/DDBJ databases">
        <title>Another draft genome of Portunus trituberculatus and its Hox gene families provides insights of decapod evolution.</title>
        <authorList>
            <person name="Jeong J.-H."/>
            <person name="Song I."/>
            <person name="Kim S."/>
            <person name="Choi T."/>
            <person name="Kim D."/>
            <person name="Ryu S."/>
            <person name="Kim W."/>
        </authorList>
    </citation>
    <scope>NUCLEOTIDE SEQUENCE [LARGE SCALE GENOMIC DNA]</scope>
    <source>
        <tissue evidence="1">Muscle</tissue>
    </source>
</reference>
<comment type="caution">
    <text evidence="1">The sequence shown here is derived from an EMBL/GenBank/DDBJ whole genome shotgun (WGS) entry which is preliminary data.</text>
</comment>
<name>A0A5B7I6F1_PORTR</name>
<organism evidence="1 2">
    <name type="scientific">Portunus trituberculatus</name>
    <name type="common">Swimming crab</name>
    <name type="synonym">Neptunus trituberculatus</name>
    <dbReference type="NCBI Taxonomy" id="210409"/>
    <lineage>
        <taxon>Eukaryota</taxon>
        <taxon>Metazoa</taxon>
        <taxon>Ecdysozoa</taxon>
        <taxon>Arthropoda</taxon>
        <taxon>Crustacea</taxon>
        <taxon>Multicrustacea</taxon>
        <taxon>Malacostraca</taxon>
        <taxon>Eumalacostraca</taxon>
        <taxon>Eucarida</taxon>
        <taxon>Decapoda</taxon>
        <taxon>Pleocyemata</taxon>
        <taxon>Brachyura</taxon>
        <taxon>Eubrachyura</taxon>
        <taxon>Portunoidea</taxon>
        <taxon>Portunidae</taxon>
        <taxon>Portuninae</taxon>
        <taxon>Portunus</taxon>
    </lineage>
</organism>
<accession>A0A5B7I6F1</accession>
<dbReference type="EMBL" id="VSRR010053240">
    <property type="protein sequence ID" value="MPC80170.1"/>
    <property type="molecule type" value="Genomic_DNA"/>
</dbReference>
<evidence type="ECO:0000313" key="2">
    <source>
        <dbReference type="Proteomes" id="UP000324222"/>
    </source>
</evidence>
<protein>
    <submittedName>
        <fullName evidence="1">Uncharacterized protein</fullName>
    </submittedName>
</protein>
<keyword evidence="2" id="KW-1185">Reference proteome</keyword>
<dbReference type="Proteomes" id="UP000324222">
    <property type="component" value="Unassembled WGS sequence"/>
</dbReference>